<dbReference type="GO" id="GO:0006449">
    <property type="term" value="P:regulation of translational termination"/>
    <property type="evidence" value="ECO:0007669"/>
    <property type="project" value="TreeGrafter"/>
</dbReference>
<evidence type="ECO:0000256" key="3">
    <source>
        <dbReference type="ARBA" id="ARBA00007443"/>
    </source>
</evidence>
<organism evidence="14 15">
    <name type="scientific">Pneumocystis wakefieldiae</name>
    <dbReference type="NCBI Taxonomy" id="38082"/>
    <lineage>
        <taxon>Eukaryota</taxon>
        <taxon>Fungi</taxon>
        <taxon>Dikarya</taxon>
        <taxon>Ascomycota</taxon>
        <taxon>Taphrinomycotina</taxon>
        <taxon>Pneumocystomycetes</taxon>
        <taxon>Pneumocystaceae</taxon>
        <taxon>Pneumocystis</taxon>
    </lineage>
</organism>
<dbReference type="AlphaFoldDB" id="A0A899G1T9"/>
<dbReference type="FunFam" id="2.60.120.620:FF:000014">
    <property type="entry name" value="Prolyl 3,4-dihydroxylase TPA1"/>
    <property type="match status" value="1"/>
</dbReference>
<dbReference type="PROSITE" id="PS51471">
    <property type="entry name" value="FE2OG_OXY"/>
    <property type="match status" value="1"/>
</dbReference>
<dbReference type="InterPro" id="IPR051842">
    <property type="entry name" value="uS12_prolyl_hydroxylase"/>
</dbReference>
<accession>A0A899G1T9</accession>
<evidence type="ECO:0000256" key="8">
    <source>
        <dbReference type="ARBA" id="ARBA00023004"/>
    </source>
</evidence>
<dbReference type="GO" id="GO:0009896">
    <property type="term" value="P:positive regulation of catabolic process"/>
    <property type="evidence" value="ECO:0007669"/>
    <property type="project" value="UniProtKB-ARBA"/>
</dbReference>
<dbReference type="EMBL" id="CP054546">
    <property type="protein sequence ID" value="QSL66866.1"/>
    <property type="molecule type" value="Genomic_DNA"/>
</dbReference>
<evidence type="ECO:0000256" key="10">
    <source>
        <dbReference type="ARBA" id="ARBA00047444"/>
    </source>
</evidence>
<evidence type="ECO:0000256" key="5">
    <source>
        <dbReference type="ARBA" id="ARBA00022896"/>
    </source>
</evidence>
<dbReference type="InterPro" id="IPR005123">
    <property type="entry name" value="Oxoglu/Fe-dep_dioxygenase_dom"/>
</dbReference>
<dbReference type="Pfam" id="PF13661">
    <property type="entry name" value="2OG-FeII_Oxy_4"/>
    <property type="match status" value="1"/>
</dbReference>
<dbReference type="PANTHER" id="PTHR12117">
    <property type="entry name" value="HISTONE ACETYLTRANSFERASE COMPLEX"/>
    <property type="match status" value="1"/>
</dbReference>
<proteinExistence type="inferred from homology"/>
<protein>
    <recommendedName>
        <fullName evidence="12">uS12 prolyl 3,4-dihydroxylase</fullName>
    </recommendedName>
</protein>
<dbReference type="PANTHER" id="PTHR12117:SF0">
    <property type="entry name" value="PROLYL 3-HYDROXYLASE OGFOD1"/>
    <property type="match status" value="1"/>
</dbReference>
<evidence type="ECO:0000256" key="7">
    <source>
        <dbReference type="ARBA" id="ARBA00023002"/>
    </source>
</evidence>
<evidence type="ECO:0000313" key="15">
    <source>
        <dbReference type="Proteomes" id="UP000663699"/>
    </source>
</evidence>
<evidence type="ECO:0000256" key="12">
    <source>
        <dbReference type="ARBA" id="ARBA00081607"/>
    </source>
</evidence>
<keyword evidence="4" id="KW-0479">Metal-binding</keyword>
<feature type="domain" description="Fe2OG dioxygenase" evidence="13">
    <location>
        <begin position="148"/>
        <end position="255"/>
    </location>
</feature>
<comment type="catalytic activity">
    <reaction evidence="11">
        <text>[ribosomal protein uS12]-(3S)-3-hydroxy-L-proline + 2-oxoglutarate + O2 = [ribosomal protein uS12]-(3S)-3,4-dihydroxy-L-proline + succinate + CO2</text>
        <dbReference type="Rhea" id="RHEA:54160"/>
        <dbReference type="Rhea" id="RHEA-COMP:13817"/>
        <dbReference type="Rhea" id="RHEA-COMP:13818"/>
        <dbReference type="ChEBI" id="CHEBI:15379"/>
        <dbReference type="ChEBI" id="CHEBI:16526"/>
        <dbReference type="ChEBI" id="CHEBI:16810"/>
        <dbReference type="ChEBI" id="CHEBI:30031"/>
        <dbReference type="ChEBI" id="CHEBI:85428"/>
        <dbReference type="ChEBI" id="CHEBI:138052"/>
    </reaction>
</comment>
<keyword evidence="15" id="KW-1185">Reference proteome</keyword>
<dbReference type="GO" id="GO:0005506">
    <property type="term" value="F:iron ion binding"/>
    <property type="evidence" value="ECO:0007669"/>
    <property type="project" value="InterPro"/>
</dbReference>
<comment type="cofactor">
    <cofactor evidence="1">
        <name>L-ascorbate</name>
        <dbReference type="ChEBI" id="CHEBI:38290"/>
    </cofactor>
</comment>
<evidence type="ECO:0000256" key="9">
    <source>
        <dbReference type="ARBA" id="ARBA00023242"/>
    </source>
</evidence>
<evidence type="ECO:0000259" key="13">
    <source>
        <dbReference type="PROSITE" id="PS51471"/>
    </source>
</evidence>
<comment type="catalytic activity">
    <reaction evidence="10">
        <text>[ribosomal protein uS12]-L-proline + 2-oxoglutarate + O2 = [ribosomal protein uS12]-(3S)-3-hydroxy-L-proline + succinate + CO2</text>
        <dbReference type="Rhea" id="RHEA:54156"/>
        <dbReference type="Rhea" id="RHEA-COMP:13816"/>
        <dbReference type="Rhea" id="RHEA-COMP:13818"/>
        <dbReference type="ChEBI" id="CHEBI:15379"/>
        <dbReference type="ChEBI" id="CHEBI:16526"/>
        <dbReference type="ChEBI" id="CHEBI:16810"/>
        <dbReference type="ChEBI" id="CHEBI:30031"/>
        <dbReference type="ChEBI" id="CHEBI:50342"/>
        <dbReference type="ChEBI" id="CHEBI:85428"/>
    </reaction>
</comment>
<name>A0A899G1T9_9ASCO</name>
<evidence type="ECO:0000256" key="11">
    <source>
        <dbReference type="ARBA" id="ARBA00051966"/>
    </source>
</evidence>
<evidence type="ECO:0000313" key="14">
    <source>
        <dbReference type="EMBL" id="QSL66866.1"/>
    </source>
</evidence>
<evidence type="ECO:0000256" key="4">
    <source>
        <dbReference type="ARBA" id="ARBA00022723"/>
    </source>
</evidence>
<comment type="similarity">
    <text evidence="3">Belongs to the TPA1 family.</text>
</comment>
<keyword evidence="9" id="KW-0539">Nucleus</keyword>
<dbReference type="GO" id="GO:0005737">
    <property type="term" value="C:cytoplasm"/>
    <property type="evidence" value="ECO:0007669"/>
    <property type="project" value="TreeGrafter"/>
</dbReference>
<sequence length="538" mass="62265">MDLNIGDHPDRLNLLKMTPMKADSKFKNKKLDFYSVFAQPLGSPEFINGVSEEYHSARPYEHGVLDGLISENFLRKVRQEILENLAFSERETDIYKVFQTGDLENLSGLALDERNKLTSLIKLRDALYSNEFRCFISKVTGCGCLSGKVIDMSVNIYGQGGHLLNHDDVIGTREVSFILYLVDPDEPWLPSYGGALRLYPTPRPFFPDSGHEKAIFPLWNQFCFFQVQPGRSFHDVQEVYQENKWRLSISGWFHRPQPGEEGWEESKKCNQNEFSSLQFLHSDIQDYDEPRMVPSICSIAFNDEFNEFPKDHLAYLKDWINPEYLNHEKMVQLRETFLDHSVLELPDFLESTLSDHVKSWILAAERSSSTQTLLNVSPPWKLAKPLHKHRYLYIDSPDSSDSPLTSLLRNLFNHPSFHQWIHFCTTLTPSTFSTLIRRFRPGLDYTLAIPHASSSPILDLILCLTPSGRWDHGQNGGYHLYMTPATPIHSILFNSNPSWNTFHFILRDYGVLHFIKYLSLHSQASRWDILSHFYFTTS</sequence>
<evidence type="ECO:0000256" key="2">
    <source>
        <dbReference type="ARBA" id="ARBA00004123"/>
    </source>
</evidence>
<evidence type="ECO:0000256" key="1">
    <source>
        <dbReference type="ARBA" id="ARBA00001961"/>
    </source>
</evidence>
<dbReference type="InterPro" id="IPR019601">
    <property type="entry name" value="Oxoglutarate/Fe-dep_Oase_C"/>
</dbReference>
<comment type="subcellular location">
    <subcellularLocation>
        <location evidence="2">Nucleus</location>
    </subcellularLocation>
</comment>
<keyword evidence="8" id="KW-0408">Iron</keyword>
<gene>
    <name evidence="14" type="ORF">MERGE_001253</name>
</gene>
<dbReference type="Proteomes" id="UP000663699">
    <property type="component" value="Chromosome 15"/>
</dbReference>
<dbReference type="InterPro" id="IPR006620">
    <property type="entry name" value="Pro_4_hyd_alph"/>
</dbReference>
<dbReference type="InterPro" id="IPR039558">
    <property type="entry name" value="TPA1/OFD1_N"/>
</dbReference>
<dbReference type="OrthoDB" id="430522at2759"/>
<keyword evidence="5" id="KW-0847">Vitamin C</keyword>
<dbReference type="Gene3D" id="2.60.120.620">
    <property type="entry name" value="q2cbj1_9rhob like domain"/>
    <property type="match status" value="2"/>
</dbReference>
<keyword evidence="6" id="KW-0223">Dioxygenase</keyword>
<dbReference type="GO" id="GO:0031543">
    <property type="term" value="F:peptidyl-proline dioxygenase activity"/>
    <property type="evidence" value="ECO:0007669"/>
    <property type="project" value="UniProtKB-ARBA"/>
</dbReference>
<evidence type="ECO:0000256" key="6">
    <source>
        <dbReference type="ARBA" id="ARBA00022964"/>
    </source>
</evidence>
<dbReference type="SMART" id="SM00702">
    <property type="entry name" value="P4Hc"/>
    <property type="match status" value="1"/>
</dbReference>
<keyword evidence="7" id="KW-0560">Oxidoreductase</keyword>
<dbReference type="GO" id="GO:0010604">
    <property type="term" value="P:positive regulation of macromolecule metabolic process"/>
    <property type="evidence" value="ECO:0007669"/>
    <property type="project" value="UniProtKB-ARBA"/>
</dbReference>
<dbReference type="GO" id="GO:0031418">
    <property type="term" value="F:L-ascorbic acid binding"/>
    <property type="evidence" value="ECO:0007669"/>
    <property type="project" value="UniProtKB-KW"/>
</dbReference>
<dbReference type="GO" id="GO:0005634">
    <property type="term" value="C:nucleus"/>
    <property type="evidence" value="ECO:0007669"/>
    <property type="project" value="UniProtKB-SubCell"/>
</dbReference>
<dbReference type="Pfam" id="PF10637">
    <property type="entry name" value="Ofd1_CTDD"/>
    <property type="match status" value="1"/>
</dbReference>
<reference evidence="14" key="1">
    <citation type="submission" date="2020-06" db="EMBL/GenBank/DDBJ databases">
        <title>Genomes of multiple members of Pneumocystis genus reveal paths to human pathogen Pneumocystis jirovecii.</title>
        <authorList>
            <person name="Cisse O.H."/>
            <person name="Ma L."/>
            <person name="Dekker J."/>
            <person name="Khil P."/>
            <person name="Jo J."/>
            <person name="Brenchley J."/>
            <person name="Blair R."/>
            <person name="Pahar B."/>
            <person name="Chabe M."/>
            <person name="Van Rompay K.A."/>
            <person name="Keesler R."/>
            <person name="Sukura A."/>
            <person name="Hirsch V."/>
            <person name="Kutty G."/>
            <person name="Liu Y."/>
            <person name="Peng L."/>
            <person name="Chen J."/>
            <person name="Song J."/>
            <person name="Weissenbacher-Lang C."/>
            <person name="Xu J."/>
            <person name="Upham N.S."/>
            <person name="Stajich J.E."/>
            <person name="Cuomo C.A."/>
            <person name="Cushion M.T."/>
            <person name="Kovacs J.A."/>
        </authorList>
    </citation>
    <scope>NUCLEOTIDE SEQUENCE</scope>
    <source>
        <strain evidence="14">2A</strain>
    </source>
</reference>